<dbReference type="SUPFAM" id="SSF51338">
    <property type="entry name" value="Composite domain of metallo-dependent hydrolases"/>
    <property type="match status" value="1"/>
</dbReference>
<dbReference type="InterPro" id="IPR032466">
    <property type="entry name" value="Metal_Hydrolase"/>
</dbReference>
<comment type="caution">
    <text evidence="7">The sequence shown here is derived from an EMBL/GenBank/DDBJ whole genome shotgun (WGS) entry which is preliminary data.</text>
</comment>
<dbReference type="Gene3D" id="2.30.40.10">
    <property type="entry name" value="Urease, subunit C, domain 1"/>
    <property type="match status" value="1"/>
</dbReference>
<accession>A0ABP4XJ83</accession>
<evidence type="ECO:0000256" key="5">
    <source>
        <dbReference type="PIRNR" id="PIRNR038994"/>
    </source>
</evidence>
<feature type="domain" description="Amidohydrolase-related" evidence="6">
    <location>
        <begin position="55"/>
        <end position="371"/>
    </location>
</feature>
<evidence type="ECO:0000256" key="1">
    <source>
        <dbReference type="ARBA" id="ARBA00010716"/>
    </source>
</evidence>
<dbReference type="Proteomes" id="UP001500851">
    <property type="component" value="Unassembled WGS sequence"/>
</dbReference>
<evidence type="ECO:0000256" key="3">
    <source>
        <dbReference type="ARBA" id="ARBA00022801"/>
    </source>
</evidence>
<dbReference type="CDD" id="cd00854">
    <property type="entry name" value="NagA"/>
    <property type="match status" value="1"/>
</dbReference>
<evidence type="ECO:0000313" key="7">
    <source>
        <dbReference type="EMBL" id="GAA1780916.1"/>
    </source>
</evidence>
<dbReference type="InterPro" id="IPR003764">
    <property type="entry name" value="GlcNAc_6-P_deAcase"/>
</dbReference>
<dbReference type="Pfam" id="PF01979">
    <property type="entry name" value="Amidohydro_1"/>
    <property type="match status" value="1"/>
</dbReference>
<dbReference type="PANTHER" id="PTHR11113:SF14">
    <property type="entry name" value="N-ACETYLGLUCOSAMINE-6-PHOSPHATE DEACETYLASE"/>
    <property type="match status" value="1"/>
</dbReference>
<reference evidence="8" key="1">
    <citation type="journal article" date="2019" name="Int. J. Syst. Evol. Microbiol.">
        <title>The Global Catalogue of Microorganisms (GCM) 10K type strain sequencing project: providing services to taxonomists for standard genome sequencing and annotation.</title>
        <authorList>
            <consortium name="The Broad Institute Genomics Platform"/>
            <consortium name="The Broad Institute Genome Sequencing Center for Infectious Disease"/>
            <person name="Wu L."/>
            <person name="Ma J."/>
        </authorList>
    </citation>
    <scope>NUCLEOTIDE SEQUENCE [LARGE SCALE GENOMIC DNA]</scope>
    <source>
        <strain evidence="8">JCM 14736</strain>
    </source>
</reference>
<dbReference type="SUPFAM" id="SSF51556">
    <property type="entry name" value="Metallo-dependent hydrolases"/>
    <property type="match status" value="1"/>
</dbReference>
<evidence type="ECO:0000256" key="4">
    <source>
        <dbReference type="ARBA" id="ARBA00023277"/>
    </source>
</evidence>
<dbReference type="PANTHER" id="PTHR11113">
    <property type="entry name" value="N-ACETYLGLUCOSAMINE-6-PHOSPHATE DEACETYLASE"/>
    <property type="match status" value="1"/>
</dbReference>
<name>A0ABP4XJ83_9MICO</name>
<evidence type="ECO:0000259" key="6">
    <source>
        <dbReference type="Pfam" id="PF01979"/>
    </source>
</evidence>
<keyword evidence="4 5" id="KW-0119">Carbohydrate metabolism</keyword>
<dbReference type="InterPro" id="IPR011059">
    <property type="entry name" value="Metal-dep_hydrolase_composite"/>
</dbReference>
<dbReference type="RefSeq" id="WP_344029448.1">
    <property type="nucleotide sequence ID" value="NZ_BAAAOB010000001.1"/>
</dbReference>
<keyword evidence="2" id="KW-0479">Metal-binding</keyword>
<dbReference type="PIRSF" id="PIRSF038994">
    <property type="entry name" value="NagA"/>
    <property type="match status" value="1"/>
</dbReference>
<gene>
    <name evidence="7" type="primary">nagA</name>
    <name evidence="7" type="ORF">GCM10009768_07300</name>
</gene>
<dbReference type="Gene3D" id="3.20.20.140">
    <property type="entry name" value="Metal-dependent hydrolases"/>
    <property type="match status" value="1"/>
</dbReference>
<sequence length="382" mass="38908">MGSTVIHSAELVDGVRTPDSWIRFENGRVAARGTGGSWRDQACATDEVVDAGGRILTPGFIDLHGHGAGTRAFDEAADDPSAIAEALAVHRAHGTTRAVLSLVTAPVDALAERLRAIRVAAADEPMILGAHLEGPFLDHDFRGAHDPALLRSADAAAIDALLEAGDGMLRQVTIAPEHEGAGEAIDALVAAGVRAAVGHTSADFDTALRAFDRGASILTHAFNGMRGIHHRAPGPVTAAMRSPHVTLEVINDGVHVHPDVVALAFHGAPGRVAMITDAMAAAGAPDGAYLLGSLAVEVIDGVARLTESGTIAGSTLTLDAALRQAVGACGLPLETAVSALTRVPAAVLGLGAELGRLDPGYAADAVLLDADLAVARSWIAGA</sequence>
<evidence type="ECO:0000313" key="8">
    <source>
        <dbReference type="Proteomes" id="UP001500851"/>
    </source>
</evidence>
<comment type="similarity">
    <text evidence="1 5">Belongs to the metallo-dependent hydrolases superfamily. NagA family.</text>
</comment>
<keyword evidence="8" id="KW-1185">Reference proteome</keyword>
<organism evidence="7 8">
    <name type="scientific">Leucobacter iarius</name>
    <dbReference type="NCBI Taxonomy" id="333963"/>
    <lineage>
        <taxon>Bacteria</taxon>
        <taxon>Bacillati</taxon>
        <taxon>Actinomycetota</taxon>
        <taxon>Actinomycetes</taxon>
        <taxon>Micrococcales</taxon>
        <taxon>Microbacteriaceae</taxon>
        <taxon>Leucobacter</taxon>
    </lineage>
</organism>
<dbReference type="InterPro" id="IPR006680">
    <property type="entry name" value="Amidohydro-rel"/>
</dbReference>
<dbReference type="EMBL" id="BAAAOB010000001">
    <property type="protein sequence ID" value="GAA1780916.1"/>
    <property type="molecule type" value="Genomic_DNA"/>
</dbReference>
<proteinExistence type="inferred from homology"/>
<keyword evidence="3 5" id="KW-0378">Hydrolase</keyword>
<protein>
    <submittedName>
        <fullName evidence="7">N-acetylglucosamine-6-phosphate deacetylase</fullName>
    </submittedName>
</protein>
<evidence type="ECO:0000256" key="2">
    <source>
        <dbReference type="ARBA" id="ARBA00022723"/>
    </source>
</evidence>